<evidence type="ECO:0000313" key="1">
    <source>
        <dbReference type="EMBL" id="KAA6339081.1"/>
    </source>
</evidence>
<organism evidence="1">
    <name type="scientific">termite gut metagenome</name>
    <dbReference type="NCBI Taxonomy" id="433724"/>
    <lineage>
        <taxon>unclassified sequences</taxon>
        <taxon>metagenomes</taxon>
        <taxon>organismal metagenomes</taxon>
    </lineage>
</organism>
<name>A0A5J4S1E0_9ZZZZ</name>
<accession>A0A5J4S1E0</accession>
<sequence>MDKYRKLYNENLLGTSDVSILKFYYASFKIQQNKGKVSNVGSFLDECIEIAADTGKYFKVLGYLPFINSKYGTEQERISKFIKLRRKDIETLFLKDEITDKEIEELLYGISQPSNGEPKANDYYLEKTKEKILKCYSVKGKKQLGDRIFGYLLKSELLQAHTPEERLNTWHQFTGKEIVPSDTKLHANPRLNRSNMDSLTLIEHLESILDFYKEIGLEKAVDFIRKDIDKLSAKN</sequence>
<protein>
    <submittedName>
        <fullName evidence="1">Uncharacterized protein</fullName>
    </submittedName>
</protein>
<comment type="caution">
    <text evidence="1">The sequence shown here is derived from an EMBL/GenBank/DDBJ whole genome shotgun (WGS) entry which is preliminary data.</text>
</comment>
<dbReference type="AlphaFoldDB" id="A0A5J4S1E0"/>
<proteinExistence type="predicted"/>
<gene>
    <name evidence="1" type="ORF">EZS27_012975</name>
</gene>
<reference evidence="1" key="1">
    <citation type="submission" date="2019-03" db="EMBL/GenBank/DDBJ databases">
        <title>Single cell metagenomics reveals metabolic interactions within the superorganism composed of flagellate Streblomastix strix and complex community of Bacteroidetes bacteria on its surface.</title>
        <authorList>
            <person name="Treitli S.C."/>
            <person name="Kolisko M."/>
            <person name="Husnik F."/>
            <person name="Keeling P."/>
            <person name="Hampl V."/>
        </authorList>
    </citation>
    <scope>NUCLEOTIDE SEQUENCE</scope>
    <source>
        <strain evidence="1">STM</strain>
    </source>
</reference>
<dbReference type="EMBL" id="SNRY01000566">
    <property type="protein sequence ID" value="KAA6339081.1"/>
    <property type="molecule type" value="Genomic_DNA"/>
</dbReference>